<comment type="caution">
    <text evidence="2">The sequence shown here is derived from an EMBL/GenBank/DDBJ whole genome shotgun (WGS) entry which is preliminary data.</text>
</comment>
<evidence type="ECO:0000313" key="2">
    <source>
        <dbReference type="EMBL" id="GMS94195.1"/>
    </source>
</evidence>
<evidence type="ECO:0000256" key="1">
    <source>
        <dbReference type="SAM" id="Phobius"/>
    </source>
</evidence>
<evidence type="ECO:0000313" key="3">
    <source>
        <dbReference type="Proteomes" id="UP001432027"/>
    </source>
</evidence>
<keyword evidence="1" id="KW-0472">Membrane</keyword>
<feature type="transmembrane region" description="Helical" evidence="1">
    <location>
        <begin position="110"/>
        <end position="129"/>
    </location>
</feature>
<keyword evidence="1" id="KW-0812">Transmembrane</keyword>
<proteinExistence type="predicted"/>
<dbReference type="Proteomes" id="UP001432027">
    <property type="component" value="Unassembled WGS sequence"/>
</dbReference>
<sequence>PTRAHICSFTRKMMLITSPASSSTRILRRLNVPQYACIVHRPCEVRRCRSFYAEYVHLLQNEHFCTGLQHQTGTVVYVSGAMKPPLPSDMSQNGTIVFSISSSEEMDHKMVAFLWLAATVALVNAHAITREGKDADWMSFWAYVKRARAIIFLFNRLYLTFFGLIISLSAAISHLL</sequence>
<dbReference type="AlphaFoldDB" id="A0AAV5TIL2"/>
<keyword evidence="3" id="KW-1185">Reference proteome</keyword>
<gene>
    <name evidence="2" type="ORF">PENTCL1PPCAC_16370</name>
</gene>
<feature type="non-terminal residue" evidence="2">
    <location>
        <position position="1"/>
    </location>
</feature>
<accession>A0AAV5TIL2</accession>
<dbReference type="EMBL" id="BTSX01000004">
    <property type="protein sequence ID" value="GMS94195.1"/>
    <property type="molecule type" value="Genomic_DNA"/>
</dbReference>
<reference evidence="2" key="1">
    <citation type="submission" date="2023-10" db="EMBL/GenBank/DDBJ databases">
        <title>Genome assembly of Pristionchus species.</title>
        <authorList>
            <person name="Yoshida K."/>
            <person name="Sommer R.J."/>
        </authorList>
    </citation>
    <scope>NUCLEOTIDE SEQUENCE</scope>
    <source>
        <strain evidence="2">RS0144</strain>
    </source>
</reference>
<organism evidence="2 3">
    <name type="scientific">Pristionchus entomophagus</name>
    <dbReference type="NCBI Taxonomy" id="358040"/>
    <lineage>
        <taxon>Eukaryota</taxon>
        <taxon>Metazoa</taxon>
        <taxon>Ecdysozoa</taxon>
        <taxon>Nematoda</taxon>
        <taxon>Chromadorea</taxon>
        <taxon>Rhabditida</taxon>
        <taxon>Rhabditina</taxon>
        <taxon>Diplogasteromorpha</taxon>
        <taxon>Diplogasteroidea</taxon>
        <taxon>Neodiplogasteridae</taxon>
        <taxon>Pristionchus</taxon>
    </lineage>
</organism>
<name>A0AAV5TIL2_9BILA</name>
<feature type="transmembrane region" description="Helical" evidence="1">
    <location>
        <begin position="149"/>
        <end position="172"/>
    </location>
</feature>
<keyword evidence="1" id="KW-1133">Transmembrane helix</keyword>
<protein>
    <submittedName>
        <fullName evidence="2">Uncharacterized protein</fullName>
    </submittedName>
</protein>